<dbReference type="RefSeq" id="WP_324715901.1">
    <property type="nucleotide sequence ID" value="NZ_CP141615.1"/>
</dbReference>
<keyword evidence="6" id="KW-0862">Zinc</keyword>
<sequence length="398" mass="42025">MGDVPVEALKAHLDRDALLDAARALIRIDTTNPPGNEAPAARWVRERMLELGFRDVQLVEPHPGRASVVGEWGTPGWGATRSLLWNGHLDVVPAGDASAWRYPPFAGVVDGGRLWGRGSADMKGAVAAILEAVAILRRAGLRPAGRLVVQAVADEEMLGPFGTQYLVERFPVRADAAICGEPTGLRPFVAARGLLWVEITTTGRSCHASTPHLGVNAVVKMAAVIQSLHGLRFTARHPLLGSPTLSVGTIAGGSKTNVVPDRCTITLDRRLVPGESPESALAAIEQELRALEASDPDCQARVRVLHHAQPSEVGPDEPIVQAVARVRALLGLQPAPPAGMPGTTDARFLVNQAGIPTVILGPGQLDQAHTVDESVAVAELEQAALLYAGILCDWLGCA</sequence>
<gene>
    <name evidence="9" type="ORF">U7230_11075</name>
</gene>
<dbReference type="SUPFAM" id="SSF53187">
    <property type="entry name" value="Zn-dependent exopeptidases"/>
    <property type="match status" value="1"/>
</dbReference>
<dbReference type="InterPro" id="IPR002933">
    <property type="entry name" value="Peptidase_M20"/>
</dbReference>
<dbReference type="CDD" id="cd08659">
    <property type="entry name" value="M20_ArgE_DapE-like"/>
    <property type="match status" value="1"/>
</dbReference>
<keyword evidence="5" id="KW-0378">Hydrolase</keyword>
<organism evidence="9 10">
    <name type="scientific">Carboxydichorda subterranea</name>
    <dbReference type="NCBI Taxonomy" id="3109565"/>
    <lineage>
        <taxon>Bacteria</taxon>
        <taxon>Bacillati</taxon>
        <taxon>Bacillota</taxon>
        <taxon>Limnochordia</taxon>
        <taxon>Limnochordales</taxon>
        <taxon>Geochordaceae</taxon>
        <taxon>Carboxydichorda</taxon>
    </lineage>
</organism>
<dbReference type="EMBL" id="CP141615">
    <property type="protein sequence ID" value="WRP16629.1"/>
    <property type="molecule type" value="Genomic_DNA"/>
</dbReference>
<evidence type="ECO:0000256" key="6">
    <source>
        <dbReference type="ARBA" id="ARBA00022833"/>
    </source>
</evidence>
<dbReference type="Gene3D" id="3.40.630.10">
    <property type="entry name" value="Zn peptidases"/>
    <property type="match status" value="2"/>
</dbReference>
<protein>
    <submittedName>
        <fullName evidence="9">M20 family metallopeptidase</fullName>
    </submittedName>
</protein>
<accession>A0ABZ1BV13</accession>
<dbReference type="Pfam" id="PF01546">
    <property type="entry name" value="Peptidase_M20"/>
    <property type="match status" value="1"/>
</dbReference>
<dbReference type="PANTHER" id="PTHR43808">
    <property type="entry name" value="ACETYLORNITHINE DEACETYLASE"/>
    <property type="match status" value="1"/>
</dbReference>
<evidence type="ECO:0000256" key="3">
    <source>
        <dbReference type="ARBA" id="ARBA00006247"/>
    </source>
</evidence>
<keyword evidence="10" id="KW-1185">Reference proteome</keyword>
<dbReference type="InterPro" id="IPR011650">
    <property type="entry name" value="Peptidase_M20_dimer"/>
</dbReference>
<name>A0ABZ1BV13_9FIRM</name>
<evidence type="ECO:0000256" key="5">
    <source>
        <dbReference type="ARBA" id="ARBA00022801"/>
    </source>
</evidence>
<reference evidence="9 10" key="1">
    <citation type="journal article" date="2024" name="Front. Microbiol.">
        <title>Novel thermophilic genera Geochorda gen. nov. and Carboxydochorda gen. nov. from the deep terrestrial subsurface reveal the ecophysiological diversity in the class Limnochordia.</title>
        <authorList>
            <person name="Karnachuk O.V."/>
            <person name="Lukina A.P."/>
            <person name="Avakyan M.R."/>
            <person name="Kadnikov V.V."/>
            <person name="Begmatov S."/>
            <person name="Beletsky A.V."/>
            <person name="Vlasova K.G."/>
            <person name="Novikov A.A."/>
            <person name="Shcherbakova V.A."/>
            <person name="Mardanov A.V."/>
            <person name="Ravin N.V."/>
        </authorList>
    </citation>
    <scope>NUCLEOTIDE SEQUENCE [LARGE SCALE GENOMIC DNA]</scope>
    <source>
        <strain evidence="9 10">L945</strain>
    </source>
</reference>
<keyword evidence="7" id="KW-0170">Cobalt</keyword>
<dbReference type="Gene3D" id="3.30.70.360">
    <property type="match status" value="1"/>
</dbReference>
<comment type="cofactor">
    <cofactor evidence="1">
        <name>Co(2+)</name>
        <dbReference type="ChEBI" id="CHEBI:48828"/>
    </cofactor>
</comment>
<evidence type="ECO:0000256" key="2">
    <source>
        <dbReference type="ARBA" id="ARBA00001947"/>
    </source>
</evidence>
<dbReference type="NCBIfam" id="TIGR01910">
    <property type="entry name" value="DapE-ArgE"/>
    <property type="match status" value="1"/>
</dbReference>
<dbReference type="Pfam" id="PF07687">
    <property type="entry name" value="M20_dimer"/>
    <property type="match status" value="1"/>
</dbReference>
<evidence type="ECO:0000259" key="8">
    <source>
        <dbReference type="Pfam" id="PF07687"/>
    </source>
</evidence>
<dbReference type="SUPFAM" id="SSF55031">
    <property type="entry name" value="Bacterial exopeptidase dimerisation domain"/>
    <property type="match status" value="1"/>
</dbReference>
<comment type="cofactor">
    <cofactor evidence="2">
        <name>Zn(2+)</name>
        <dbReference type="ChEBI" id="CHEBI:29105"/>
    </cofactor>
</comment>
<dbReference type="InterPro" id="IPR050072">
    <property type="entry name" value="Peptidase_M20A"/>
</dbReference>
<proteinExistence type="inferred from homology"/>
<comment type="similarity">
    <text evidence="3">Belongs to the peptidase M20A family.</text>
</comment>
<dbReference type="Proteomes" id="UP001332192">
    <property type="component" value="Chromosome"/>
</dbReference>
<feature type="domain" description="Peptidase M20 dimerisation" evidence="8">
    <location>
        <begin position="190"/>
        <end position="292"/>
    </location>
</feature>
<evidence type="ECO:0000256" key="4">
    <source>
        <dbReference type="ARBA" id="ARBA00022723"/>
    </source>
</evidence>
<evidence type="ECO:0000256" key="7">
    <source>
        <dbReference type="ARBA" id="ARBA00023285"/>
    </source>
</evidence>
<evidence type="ECO:0000313" key="10">
    <source>
        <dbReference type="Proteomes" id="UP001332192"/>
    </source>
</evidence>
<dbReference type="InterPro" id="IPR010182">
    <property type="entry name" value="ArgE/DapE"/>
</dbReference>
<keyword evidence="4" id="KW-0479">Metal-binding</keyword>
<evidence type="ECO:0000313" key="9">
    <source>
        <dbReference type="EMBL" id="WRP16629.1"/>
    </source>
</evidence>
<dbReference type="InterPro" id="IPR036264">
    <property type="entry name" value="Bact_exopeptidase_dim_dom"/>
</dbReference>
<evidence type="ECO:0000256" key="1">
    <source>
        <dbReference type="ARBA" id="ARBA00001941"/>
    </source>
</evidence>